<dbReference type="Gene3D" id="3.40.50.300">
    <property type="entry name" value="P-loop containing nucleotide triphosphate hydrolases"/>
    <property type="match status" value="1"/>
</dbReference>
<dbReference type="PROSITE" id="PS51194">
    <property type="entry name" value="HELICASE_CTER"/>
    <property type="match status" value="1"/>
</dbReference>
<keyword evidence="6" id="KW-0067">ATP-binding</keyword>
<dbReference type="SUPFAM" id="SSF52540">
    <property type="entry name" value="P-loop containing nucleoside triphosphate hydrolases"/>
    <property type="match status" value="2"/>
</dbReference>
<evidence type="ECO:0000256" key="2">
    <source>
        <dbReference type="PROSITE-ProRule" id="PRU00325"/>
    </source>
</evidence>
<sequence>MLNIDDKLLLERSGNYQSYIKGKECYYNGRVTNLRYDKDLKYFQGIVKGSKEYIVELFFDKDNDLVSSHCTCPAYEKYSGDCKHIIALLLYIKNLNISNTFQKKDEENIKNIIDYYKFNSENQNIPVKLELNYEFDFNDFRDIDESSFLSLRMGENKLYVVRNVKKFFESLENGEEIYFGKEFTFNPNYHVFRPEDEKVISFLKLLYENHTINSTRYYGSGDQNIFKGKHILLKPEALKSFFKLMGGRSFNASIMGSEYKNIKIIEKDFYLNMKLDEEGNYLTMKMDSYENIIPLTSNGEYIFNNEHIYKISKEWRKKIVPLYDEIISSRNETLKIPNKYKEDFISEIILSVKDVANIDIDEKIENSIYNPDLKANIYLDKESDIIIGKVNFIYGDININPFSSQDSNINKPGKILLRDAEKERNILRLLEKSEFKVRDGEIYIDEEEKIFNFIFNIIPKIQNLCSVYYSEGFRNIAFKNPANFSGSIGLNSDTDMLEFNFELAGISSEELEKVFKALKEKKKYYRLKNGSFLLLDNNELGYMENILDYLDIDEKDLNRETLSIPKYRAAYLNNYLKEKKLNFIEKNMDFQNLVEDINKPEDIEYEIPIELDNILRDYQKFGFKWLKTLSRYGLGGILADDMGLGKTLQIITFLLSEKNEKGRWPSLVIAPTSVLYNWEAEIKRFAPSLKAIVVSGDKDERKNLLKDIEDYDVIITSYPLIRNDIAEYKEITFRHCILDEAQYIKNPKSLSARSVKKIKAKNYFALTGTPMENSLTELWSIFDYLMPGYLLSNGKFIEKYEKPIIKEQDENALKDLNLHIRPFILRRLKKDVLKELPDKIEQKVVVELTNEQKKIYLAYLQAIKGEIEEEIIAKGFGKSQIKILAGLTRLRQICCHPGMFVENYRGKSGKINSLEEIVKDAIEGGHRILLFSQFTSMLNIVQDMLEKNHIEYMYLDGSTNIEDRGRRVKAFNNGEGNVFLISLKAGGTGLNLTGADMVIHIDPWWNPAVEEQATDRAYRIGQKNTVQVMKLITKGTIEEKIFELQERKKEMIDKVITEGETLVSKLSEDEIKYLFSI</sequence>
<evidence type="ECO:0000259" key="4">
    <source>
        <dbReference type="PROSITE" id="PS51192"/>
    </source>
</evidence>
<keyword evidence="6" id="KW-0347">Helicase</keyword>
<keyword evidence="2" id="KW-0862">Zinc</keyword>
<evidence type="ECO:0000259" key="3">
    <source>
        <dbReference type="PROSITE" id="PS50966"/>
    </source>
</evidence>
<dbReference type="CDD" id="cd18793">
    <property type="entry name" value="SF2_C_SNF"/>
    <property type="match status" value="1"/>
</dbReference>
<accession>A0A9X2MGR1</accession>
<feature type="domain" description="Helicase ATP-binding" evidence="4">
    <location>
        <begin position="627"/>
        <end position="788"/>
    </location>
</feature>
<dbReference type="AlphaFoldDB" id="A0A9X2MGR1"/>
<dbReference type="Proteomes" id="UP001142078">
    <property type="component" value="Unassembled WGS sequence"/>
</dbReference>
<dbReference type="SMART" id="SM00487">
    <property type="entry name" value="DEXDc"/>
    <property type="match status" value="1"/>
</dbReference>
<organism evidence="6 7">
    <name type="scientific">Anaerosalibacter massiliensis</name>
    <dbReference type="NCBI Taxonomy" id="1347392"/>
    <lineage>
        <taxon>Bacteria</taxon>
        <taxon>Bacillati</taxon>
        <taxon>Bacillota</taxon>
        <taxon>Tissierellia</taxon>
        <taxon>Tissierellales</taxon>
        <taxon>Sporanaerobacteraceae</taxon>
        <taxon>Anaerosalibacter</taxon>
    </lineage>
</organism>
<dbReference type="InterPro" id="IPR007527">
    <property type="entry name" value="Znf_SWIM"/>
</dbReference>
<dbReference type="Pfam" id="PF08455">
    <property type="entry name" value="SNF2_assoc"/>
    <property type="match status" value="1"/>
</dbReference>
<dbReference type="SMART" id="SM00490">
    <property type="entry name" value="HELICc"/>
    <property type="match status" value="1"/>
</dbReference>
<dbReference type="InterPro" id="IPR049730">
    <property type="entry name" value="SNF2/RAD54-like_C"/>
</dbReference>
<dbReference type="FunFam" id="3.40.50.10810:FF:000054">
    <property type="entry name" value="Helicase, Snf2 family"/>
    <property type="match status" value="1"/>
</dbReference>
<dbReference type="GO" id="GO:0004386">
    <property type="term" value="F:helicase activity"/>
    <property type="evidence" value="ECO:0007669"/>
    <property type="project" value="UniProtKB-KW"/>
</dbReference>
<protein>
    <submittedName>
        <fullName evidence="6">DEAD/DEAH box helicase</fullName>
    </submittedName>
</protein>
<comment type="caution">
    <text evidence="6">The sequence shown here is derived from an EMBL/GenBank/DDBJ whole genome shotgun (WGS) entry which is preliminary data.</text>
</comment>
<reference evidence="6" key="1">
    <citation type="submission" date="2022-07" db="EMBL/GenBank/DDBJ databases">
        <title>Enhanced cultured diversity of the mouse gut microbiota enables custom-made synthetic communities.</title>
        <authorList>
            <person name="Afrizal A."/>
        </authorList>
    </citation>
    <scope>NUCLEOTIDE SEQUENCE</scope>
    <source>
        <strain evidence="6">DSM 29482</strain>
    </source>
</reference>
<dbReference type="OrthoDB" id="9760715at2"/>
<evidence type="ECO:0000256" key="1">
    <source>
        <dbReference type="ARBA" id="ARBA00022801"/>
    </source>
</evidence>
<dbReference type="InterPro" id="IPR014001">
    <property type="entry name" value="Helicase_ATP-bd"/>
</dbReference>
<keyword evidence="2" id="KW-0863">Zinc-finger</keyword>
<dbReference type="FunFam" id="3.40.50.300:FF:000533">
    <property type="entry name" value="Helicase, Snf2 family"/>
    <property type="match status" value="1"/>
</dbReference>
<dbReference type="Pfam" id="PF00176">
    <property type="entry name" value="SNF2-rel_dom"/>
    <property type="match status" value="1"/>
</dbReference>
<keyword evidence="2" id="KW-0479">Metal-binding</keyword>
<dbReference type="GO" id="GO:0016787">
    <property type="term" value="F:hydrolase activity"/>
    <property type="evidence" value="ECO:0007669"/>
    <property type="project" value="UniProtKB-KW"/>
</dbReference>
<keyword evidence="1" id="KW-0378">Hydrolase</keyword>
<feature type="domain" description="Helicase C-terminal" evidence="5">
    <location>
        <begin position="913"/>
        <end position="1070"/>
    </location>
</feature>
<dbReference type="GO" id="GO:0005524">
    <property type="term" value="F:ATP binding"/>
    <property type="evidence" value="ECO:0007669"/>
    <property type="project" value="InterPro"/>
</dbReference>
<dbReference type="EMBL" id="JANJZL010000003">
    <property type="protein sequence ID" value="MCR2043700.1"/>
    <property type="molecule type" value="Genomic_DNA"/>
</dbReference>
<dbReference type="PROSITE" id="PS50966">
    <property type="entry name" value="ZF_SWIM"/>
    <property type="match status" value="1"/>
</dbReference>
<evidence type="ECO:0000313" key="7">
    <source>
        <dbReference type="Proteomes" id="UP001142078"/>
    </source>
</evidence>
<dbReference type="CDD" id="cd18012">
    <property type="entry name" value="DEXQc_arch_SWI2_SNF2"/>
    <property type="match status" value="1"/>
</dbReference>
<dbReference type="GO" id="GO:0008270">
    <property type="term" value="F:zinc ion binding"/>
    <property type="evidence" value="ECO:0007669"/>
    <property type="project" value="UniProtKB-KW"/>
</dbReference>
<dbReference type="InterPro" id="IPR038718">
    <property type="entry name" value="SNF2-like_sf"/>
</dbReference>
<evidence type="ECO:0000259" key="5">
    <source>
        <dbReference type="PROSITE" id="PS51194"/>
    </source>
</evidence>
<dbReference type="PROSITE" id="PS51192">
    <property type="entry name" value="HELICASE_ATP_BIND_1"/>
    <property type="match status" value="1"/>
</dbReference>
<feature type="domain" description="SWIM-type" evidence="3">
    <location>
        <begin position="53"/>
        <end position="93"/>
    </location>
</feature>
<gene>
    <name evidence="6" type="ORF">NSA23_06155</name>
</gene>
<dbReference type="Gene3D" id="3.40.50.10810">
    <property type="entry name" value="Tandem AAA-ATPase domain"/>
    <property type="match status" value="1"/>
</dbReference>
<dbReference type="InterPro" id="IPR000330">
    <property type="entry name" value="SNF2_N"/>
</dbReference>
<dbReference type="InterPro" id="IPR013663">
    <property type="entry name" value="Helicase_SWF/SNF/SWI_bac"/>
</dbReference>
<keyword evidence="7" id="KW-1185">Reference proteome</keyword>
<dbReference type="Pfam" id="PF00271">
    <property type="entry name" value="Helicase_C"/>
    <property type="match status" value="1"/>
</dbReference>
<evidence type="ECO:0000313" key="6">
    <source>
        <dbReference type="EMBL" id="MCR2043700.1"/>
    </source>
</evidence>
<proteinExistence type="predicted"/>
<dbReference type="InterPro" id="IPR001650">
    <property type="entry name" value="Helicase_C-like"/>
</dbReference>
<dbReference type="PANTHER" id="PTHR10799">
    <property type="entry name" value="SNF2/RAD54 HELICASE FAMILY"/>
    <property type="match status" value="1"/>
</dbReference>
<name>A0A9X2MGR1_9FIRM</name>
<keyword evidence="6" id="KW-0547">Nucleotide-binding</keyword>
<dbReference type="RefSeq" id="WP_042680323.1">
    <property type="nucleotide sequence ID" value="NZ_CABKTM010000019.1"/>
</dbReference>
<dbReference type="InterPro" id="IPR027417">
    <property type="entry name" value="P-loop_NTPase"/>
</dbReference>
<dbReference type="Pfam" id="PF04434">
    <property type="entry name" value="SWIM"/>
    <property type="match status" value="1"/>
</dbReference>